<proteinExistence type="predicted"/>
<reference evidence="2 3" key="1">
    <citation type="submission" date="2019-01" db="EMBL/GenBank/DDBJ databases">
        <title>A draft genome assembly of the solar-powered sea slug Elysia chlorotica.</title>
        <authorList>
            <person name="Cai H."/>
            <person name="Li Q."/>
            <person name="Fang X."/>
            <person name="Li J."/>
            <person name="Curtis N.E."/>
            <person name="Altenburger A."/>
            <person name="Shibata T."/>
            <person name="Feng M."/>
            <person name="Maeda T."/>
            <person name="Schwartz J.A."/>
            <person name="Shigenobu S."/>
            <person name="Lundholm N."/>
            <person name="Nishiyama T."/>
            <person name="Yang H."/>
            <person name="Hasebe M."/>
            <person name="Li S."/>
            <person name="Pierce S.K."/>
            <person name="Wang J."/>
        </authorList>
    </citation>
    <scope>NUCLEOTIDE SEQUENCE [LARGE SCALE GENOMIC DNA]</scope>
    <source>
        <strain evidence="2">EC2010</strain>
        <tissue evidence="2">Whole organism of an adult</tissue>
    </source>
</reference>
<evidence type="ECO:0000313" key="2">
    <source>
        <dbReference type="EMBL" id="RUS91648.1"/>
    </source>
</evidence>
<name>A0A3S1AGS1_ELYCH</name>
<protein>
    <submittedName>
        <fullName evidence="2">Uncharacterized protein</fullName>
    </submittedName>
</protein>
<feature type="compositionally biased region" description="Low complexity" evidence="1">
    <location>
        <begin position="135"/>
        <end position="148"/>
    </location>
</feature>
<dbReference type="EMBL" id="RQTK01000008">
    <property type="protein sequence ID" value="RUS91648.1"/>
    <property type="molecule type" value="Genomic_DNA"/>
</dbReference>
<evidence type="ECO:0000313" key="3">
    <source>
        <dbReference type="Proteomes" id="UP000271974"/>
    </source>
</evidence>
<accession>A0A3S1AGS1</accession>
<keyword evidence="3" id="KW-1185">Reference proteome</keyword>
<comment type="caution">
    <text evidence="2">The sequence shown here is derived from an EMBL/GenBank/DDBJ whole genome shotgun (WGS) entry which is preliminary data.</text>
</comment>
<organism evidence="2 3">
    <name type="scientific">Elysia chlorotica</name>
    <name type="common">Eastern emerald elysia</name>
    <name type="synonym">Sea slug</name>
    <dbReference type="NCBI Taxonomy" id="188477"/>
    <lineage>
        <taxon>Eukaryota</taxon>
        <taxon>Metazoa</taxon>
        <taxon>Spiralia</taxon>
        <taxon>Lophotrochozoa</taxon>
        <taxon>Mollusca</taxon>
        <taxon>Gastropoda</taxon>
        <taxon>Heterobranchia</taxon>
        <taxon>Euthyneura</taxon>
        <taxon>Panpulmonata</taxon>
        <taxon>Sacoglossa</taxon>
        <taxon>Placobranchoidea</taxon>
        <taxon>Plakobranchidae</taxon>
        <taxon>Elysia</taxon>
    </lineage>
</organism>
<feature type="region of interest" description="Disordered" evidence="1">
    <location>
        <begin position="112"/>
        <end position="153"/>
    </location>
</feature>
<feature type="region of interest" description="Disordered" evidence="1">
    <location>
        <begin position="205"/>
        <end position="245"/>
    </location>
</feature>
<dbReference type="Proteomes" id="UP000271974">
    <property type="component" value="Unassembled WGS sequence"/>
</dbReference>
<feature type="compositionally biased region" description="Low complexity" evidence="1">
    <location>
        <begin position="213"/>
        <end position="228"/>
    </location>
</feature>
<dbReference type="OrthoDB" id="6160353at2759"/>
<feature type="non-terminal residue" evidence="2">
    <location>
        <position position="309"/>
    </location>
</feature>
<evidence type="ECO:0000256" key="1">
    <source>
        <dbReference type="SAM" id="MobiDB-lite"/>
    </source>
</evidence>
<sequence>MESAQTIERLSSKKFCEQCLVSGIKSPIQLFQLNDEEALLMCKNENCTYMPCENWETLVVKRNISQINRSSSRKARPLSLCSESSLSSRSISVQSAPQRLPVSVNKYSKSSTPSLIVKPQSSEANKSFSRLRQRPLSSPTPSIDSSASEEPERSTLVPIAPFLCRHAHSFASFEVKNTEDKQLQDFLPNRRESYTSWNLNRVPTKGLKRRGSSLDSDSLSSCSSSVDSRPTSPFENPVKTGGLQTQVKPTKKVVLSAYAVSKLREGSCKIRLVKNREGHTSHVKLVPLPNRDSSIISFTPKDNKRESSQ</sequence>
<dbReference type="AlphaFoldDB" id="A0A3S1AGS1"/>
<feature type="compositionally biased region" description="Polar residues" evidence="1">
    <location>
        <begin position="112"/>
        <end position="130"/>
    </location>
</feature>
<gene>
    <name evidence="2" type="ORF">EGW08_000621</name>
</gene>